<name>A0AAP0C4H7_9ASPA</name>
<sequence>MNRSPRGDLDVKLPGIPWGSVINHSENRNYVIGGPFGDAESRTIWQDYTIGRADEELAQVESIMGTVHALHLRMTNVVNNTKLTVGIKVVFWQRKGRSWVMAWKSVADVLQVMVFATWSSEGLVATSACCLLTSKVDEIYSEVDDFCQFQFDDFFSTKGGFVPSTCNPHYKSLAEAKLKLSITVTVTEPRAPKLDWPISTDSVLC</sequence>
<organism evidence="1 2">
    <name type="scientific">Platanthera zijinensis</name>
    <dbReference type="NCBI Taxonomy" id="2320716"/>
    <lineage>
        <taxon>Eukaryota</taxon>
        <taxon>Viridiplantae</taxon>
        <taxon>Streptophyta</taxon>
        <taxon>Embryophyta</taxon>
        <taxon>Tracheophyta</taxon>
        <taxon>Spermatophyta</taxon>
        <taxon>Magnoliopsida</taxon>
        <taxon>Liliopsida</taxon>
        <taxon>Asparagales</taxon>
        <taxon>Orchidaceae</taxon>
        <taxon>Orchidoideae</taxon>
        <taxon>Orchideae</taxon>
        <taxon>Orchidinae</taxon>
        <taxon>Platanthera</taxon>
    </lineage>
</organism>
<gene>
    <name evidence="1" type="ORF">KSP39_PZI001009</name>
</gene>
<dbReference type="AlphaFoldDB" id="A0AAP0C4H7"/>
<dbReference type="EMBL" id="JBBWWQ010000001">
    <property type="protein sequence ID" value="KAK8957649.1"/>
    <property type="molecule type" value="Genomic_DNA"/>
</dbReference>
<keyword evidence="2" id="KW-1185">Reference proteome</keyword>
<proteinExistence type="predicted"/>
<protein>
    <submittedName>
        <fullName evidence="1">Uncharacterized protein</fullName>
    </submittedName>
</protein>
<accession>A0AAP0C4H7</accession>
<evidence type="ECO:0000313" key="2">
    <source>
        <dbReference type="Proteomes" id="UP001418222"/>
    </source>
</evidence>
<dbReference type="Proteomes" id="UP001418222">
    <property type="component" value="Unassembled WGS sequence"/>
</dbReference>
<comment type="caution">
    <text evidence="1">The sequence shown here is derived from an EMBL/GenBank/DDBJ whole genome shotgun (WGS) entry which is preliminary data.</text>
</comment>
<evidence type="ECO:0000313" key="1">
    <source>
        <dbReference type="EMBL" id="KAK8957649.1"/>
    </source>
</evidence>
<reference evidence="1 2" key="1">
    <citation type="journal article" date="2022" name="Nat. Plants">
        <title>Genomes of leafy and leafless Platanthera orchids illuminate the evolution of mycoheterotrophy.</title>
        <authorList>
            <person name="Li M.H."/>
            <person name="Liu K.W."/>
            <person name="Li Z."/>
            <person name="Lu H.C."/>
            <person name="Ye Q.L."/>
            <person name="Zhang D."/>
            <person name="Wang J.Y."/>
            <person name="Li Y.F."/>
            <person name="Zhong Z.M."/>
            <person name="Liu X."/>
            <person name="Yu X."/>
            <person name="Liu D.K."/>
            <person name="Tu X.D."/>
            <person name="Liu B."/>
            <person name="Hao Y."/>
            <person name="Liao X.Y."/>
            <person name="Jiang Y.T."/>
            <person name="Sun W.H."/>
            <person name="Chen J."/>
            <person name="Chen Y.Q."/>
            <person name="Ai Y."/>
            <person name="Zhai J.W."/>
            <person name="Wu S.S."/>
            <person name="Zhou Z."/>
            <person name="Hsiao Y.Y."/>
            <person name="Wu W.L."/>
            <person name="Chen Y.Y."/>
            <person name="Lin Y.F."/>
            <person name="Hsu J.L."/>
            <person name="Li C.Y."/>
            <person name="Wang Z.W."/>
            <person name="Zhao X."/>
            <person name="Zhong W.Y."/>
            <person name="Ma X.K."/>
            <person name="Ma L."/>
            <person name="Huang J."/>
            <person name="Chen G.Z."/>
            <person name="Huang M.Z."/>
            <person name="Huang L."/>
            <person name="Peng D.H."/>
            <person name="Luo Y.B."/>
            <person name="Zou S.Q."/>
            <person name="Chen S.P."/>
            <person name="Lan S."/>
            <person name="Tsai W.C."/>
            <person name="Van de Peer Y."/>
            <person name="Liu Z.J."/>
        </authorList>
    </citation>
    <scope>NUCLEOTIDE SEQUENCE [LARGE SCALE GENOMIC DNA]</scope>
    <source>
        <strain evidence="1">Lor287</strain>
    </source>
</reference>